<dbReference type="PANTHER" id="PTHR43434:SF1">
    <property type="entry name" value="PHOSPHOGLYCOLATE PHOSPHATASE"/>
    <property type="match status" value="1"/>
</dbReference>
<reference evidence="2" key="1">
    <citation type="journal article" date="2019" name="Int. J. Syst. Evol. Microbiol.">
        <title>The Global Catalogue of Microorganisms (GCM) 10K type strain sequencing project: providing services to taxonomists for standard genome sequencing and annotation.</title>
        <authorList>
            <consortium name="The Broad Institute Genomics Platform"/>
            <consortium name="The Broad Institute Genome Sequencing Center for Infectious Disease"/>
            <person name="Wu L."/>
            <person name="Ma J."/>
        </authorList>
    </citation>
    <scope>NUCLEOTIDE SEQUENCE [LARGE SCALE GENOMIC DNA]</scope>
    <source>
        <strain evidence="2">NBRC 106396</strain>
    </source>
</reference>
<gene>
    <name evidence="1" type="ORF">ACFQPF_00235</name>
</gene>
<dbReference type="RefSeq" id="WP_379744731.1">
    <property type="nucleotide sequence ID" value="NZ_JBHTCP010000002.1"/>
</dbReference>
<dbReference type="EC" id="3.1.3.-" evidence="1"/>
<evidence type="ECO:0000313" key="2">
    <source>
        <dbReference type="Proteomes" id="UP001596549"/>
    </source>
</evidence>
<dbReference type="EMBL" id="JBHTCP010000002">
    <property type="protein sequence ID" value="MFC7370102.1"/>
    <property type="molecule type" value="Genomic_DNA"/>
</dbReference>
<dbReference type="Gene3D" id="3.40.50.1000">
    <property type="entry name" value="HAD superfamily/HAD-like"/>
    <property type="match status" value="1"/>
</dbReference>
<dbReference type="InterPro" id="IPR036412">
    <property type="entry name" value="HAD-like_sf"/>
</dbReference>
<dbReference type="Proteomes" id="UP001596549">
    <property type="component" value="Unassembled WGS sequence"/>
</dbReference>
<sequence>MREMMENAKLLIFDLDGTLYEDTDHFDYYCRLMQQRVLESEREAFWATYESMKSGEHPVGIGKVYDIKNDTAVTVEPFSLQVTKVESFTGEEWPAEKVREEYSGELVYDFERFVAIGDGWWLPYATAIHHGLTGQDSWDCYNATKAYMVTNEFTLTKTPGLKNALERLRQDKKIVLMTNSDHDDVGRLLNELGLTGMFHAVHSSSEKPLRTKEKLQEILQEFDVKPEEAVSIGDNFINEIAPALLLGMRAVYIQPNESPHSHENMVVVKTLAQAFE</sequence>
<proteinExistence type="predicted"/>
<name>A0ABW2NLB6_9BACL</name>
<dbReference type="InterPro" id="IPR023214">
    <property type="entry name" value="HAD_sf"/>
</dbReference>
<keyword evidence="2" id="KW-1185">Reference proteome</keyword>
<protein>
    <submittedName>
        <fullName evidence="1">HAD family hydrolase</fullName>
        <ecNumber evidence="1">3.1.3.-</ecNumber>
    </submittedName>
</protein>
<dbReference type="InterPro" id="IPR050155">
    <property type="entry name" value="HAD-like_hydrolase_sf"/>
</dbReference>
<dbReference type="PANTHER" id="PTHR43434">
    <property type="entry name" value="PHOSPHOGLYCOLATE PHOSPHATASE"/>
    <property type="match status" value="1"/>
</dbReference>
<dbReference type="Pfam" id="PF00702">
    <property type="entry name" value="Hydrolase"/>
    <property type="match status" value="1"/>
</dbReference>
<evidence type="ECO:0000313" key="1">
    <source>
        <dbReference type="EMBL" id="MFC7370102.1"/>
    </source>
</evidence>
<organism evidence="1 2">
    <name type="scientific">Fictibacillus iocasae</name>
    <dbReference type="NCBI Taxonomy" id="2715437"/>
    <lineage>
        <taxon>Bacteria</taxon>
        <taxon>Bacillati</taxon>
        <taxon>Bacillota</taxon>
        <taxon>Bacilli</taxon>
        <taxon>Bacillales</taxon>
        <taxon>Fictibacillaceae</taxon>
        <taxon>Fictibacillus</taxon>
    </lineage>
</organism>
<accession>A0ABW2NLB6</accession>
<keyword evidence="1" id="KW-0378">Hydrolase</keyword>
<dbReference type="GO" id="GO:0016787">
    <property type="term" value="F:hydrolase activity"/>
    <property type="evidence" value="ECO:0007669"/>
    <property type="project" value="UniProtKB-KW"/>
</dbReference>
<dbReference type="SUPFAM" id="SSF56784">
    <property type="entry name" value="HAD-like"/>
    <property type="match status" value="1"/>
</dbReference>
<comment type="caution">
    <text evidence="1">The sequence shown here is derived from an EMBL/GenBank/DDBJ whole genome shotgun (WGS) entry which is preliminary data.</text>
</comment>